<gene>
    <name evidence="2" type="ORF">MicloDRAFT_00006000</name>
</gene>
<accession>I4Z3A5</accession>
<dbReference type="RefSeq" id="WP_009489207.1">
    <property type="nucleotide sequence ID" value="NZ_CP141049.1"/>
</dbReference>
<keyword evidence="3" id="KW-1185">Reference proteome</keyword>
<keyword evidence="1" id="KW-0812">Transmembrane</keyword>
<dbReference type="HOGENOM" id="CLU_1946358_0_0_5"/>
<dbReference type="EMBL" id="JH660636">
    <property type="protein sequence ID" value="EIM30697.1"/>
    <property type="molecule type" value="Genomic_DNA"/>
</dbReference>
<proteinExistence type="predicted"/>
<protein>
    <submittedName>
        <fullName evidence="2">Uncharacterized protein</fullName>
    </submittedName>
</protein>
<evidence type="ECO:0000313" key="2">
    <source>
        <dbReference type="EMBL" id="EIM30697.1"/>
    </source>
</evidence>
<feature type="transmembrane region" description="Helical" evidence="1">
    <location>
        <begin position="31"/>
        <end position="50"/>
    </location>
</feature>
<dbReference type="AlphaFoldDB" id="I4Z3A5"/>
<dbReference type="Proteomes" id="UP000003947">
    <property type="component" value="Unassembled WGS sequence"/>
</dbReference>
<keyword evidence="1" id="KW-1133">Transmembrane helix</keyword>
<evidence type="ECO:0000256" key="1">
    <source>
        <dbReference type="SAM" id="Phobius"/>
    </source>
</evidence>
<keyword evidence="1" id="KW-0472">Membrane</keyword>
<reference evidence="2 3" key="1">
    <citation type="submission" date="2012-02" db="EMBL/GenBank/DDBJ databases">
        <title>Improved High-Quality Draft sequence of Microvirga sp. WSM3557.</title>
        <authorList>
            <consortium name="US DOE Joint Genome Institute"/>
            <person name="Lucas S."/>
            <person name="Han J."/>
            <person name="Lapidus A."/>
            <person name="Cheng J.-F."/>
            <person name="Goodwin L."/>
            <person name="Pitluck S."/>
            <person name="Peters L."/>
            <person name="Zhang X."/>
            <person name="Detter J.C."/>
            <person name="Han C."/>
            <person name="Tapia R."/>
            <person name="Land M."/>
            <person name="Hauser L."/>
            <person name="Kyrpides N."/>
            <person name="Ivanova N."/>
            <person name="Pagani I."/>
            <person name="Brau L."/>
            <person name="Yates R."/>
            <person name="O'Hara G."/>
            <person name="Rui T."/>
            <person name="Howieson J."/>
            <person name="Reeve W."/>
            <person name="Woyke T."/>
        </authorList>
    </citation>
    <scope>NUCLEOTIDE SEQUENCE [LARGE SCALE GENOMIC DNA]</scope>
    <source>
        <strain evidence="2 3">WSM3557</strain>
    </source>
</reference>
<sequence precursor="true">MTKLAALSAVALIGLSTLTPGVAEARSRRNVAGAAIAAGVVGLAIGGLLASQAQAAPAYGYPAYQPDYGYRPAPVRYRYVEEAPVVYRPVRRYEPNYTYTRRVTVRRTIIKKRFETAPVYDSYGDDYAW</sequence>
<evidence type="ECO:0000313" key="3">
    <source>
        <dbReference type="Proteomes" id="UP000003947"/>
    </source>
</evidence>
<name>I4Z3A5_9HYPH</name>
<dbReference type="STRING" id="864069.MicloDRAFT_00006000"/>
<organism evidence="2 3">
    <name type="scientific">Microvirga lotononidis</name>
    <dbReference type="NCBI Taxonomy" id="864069"/>
    <lineage>
        <taxon>Bacteria</taxon>
        <taxon>Pseudomonadati</taxon>
        <taxon>Pseudomonadota</taxon>
        <taxon>Alphaproteobacteria</taxon>
        <taxon>Hyphomicrobiales</taxon>
        <taxon>Methylobacteriaceae</taxon>
        <taxon>Microvirga</taxon>
    </lineage>
</organism>
<dbReference type="PATRIC" id="fig|864069.3.peg.664"/>